<dbReference type="SMART" id="SM00260">
    <property type="entry name" value="CheW"/>
    <property type="match status" value="1"/>
</dbReference>
<proteinExistence type="predicted"/>
<dbReference type="AlphaFoldDB" id="A0A7D5QHI4"/>
<dbReference type="Gene3D" id="2.30.30.40">
    <property type="entry name" value="SH3 Domains"/>
    <property type="match status" value="1"/>
</dbReference>
<dbReference type="InterPro" id="IPR002545">
    <property type="entry name" value="CheW-lke_dom"/>
</dbReference>
<dbReference type="EMBL" id="CP058579">
    <property type="protein sequence ID" value="QLG62782.1"/>
    <property type="molecule type" value="Genomic_DNA"/>
</dbReference>
<dbReference type="GeneID" id="56038597"/>
<sequence>MTANSTETELEVLEFQVGGEEYCVSLESVEEVVTMDGSLTPLPNADRSVLGVMDLRGRTTSVLDPRAIFDAGGANDEGSVGEYVVVLSEEGSGTRGWLVDAVNRVVSVGEDAIDNSVADGPVQGVLKADEGFTVLVDPQNVS</sequence>
<feature type="domain" description="CheW-like" evidence="1">
    <location>
        <begin position="9"/>
        <end position="142"/>
    </location>
</feature>
<name>A0A7D5QHI4_9EURY</name>
<dbReference type="GO" id="GO:0006935">
    <property type="term" value="P:chemotaxis"/>
    <property type="evidence" value="ECO:0007669"/>
    <property type="project" value="InterPro"/>
</dbReference>
<dbReference type="PROSITE" id="PS50851">
    <property type="entry name" value="CHEW"/>
    <property type="match status" value="1"/>
</dbReference>
<dbReference type="Gene3D" id="2.40.50.180">
    <property type="entry name" value="CheA-289, Domain 4"/>
    <property type="match status" value="1"/>
</dbReference>
<dbReference type="PANTHER" id="PTHR22617">
    <property type="entry name" value="CHEMOTAXIS SENSOR HISTIDINE KINASE-RELATED"/>
    <property type="match status" value="1"/>
</dbReference>
<keyword evidence="3" id="KW-1185">Reference proteome</keyword>
<reference evidence="2 3" key="1">
    <citation type="submission" date="2020-06" db="EMBL/GenBank/DDBJ databases">
        <title>NJ-3-1, isolated from saline soil.</title>
        <authorList>
            <person name="Cui H.L."/>
            <person name="Shi X."/>
        </authorList>
    </citation>
    <scope>NUCLEOTIDE SEQUENCE [LARGE SCALE GENOMIC DNA]</scope>
    <source>
        <strain evidence="2 3">NJ-3-1</strain>
    </source>
</reference>
<dbReference type="Pfam" id="PF01584">
    <property type="entry name" value="CheW"/>
    <property type="match status" value="1"/>
</dbReference>
<gene>
    <name evidence="2" type="ORF">HUG12_14020</name>
</gene>
<evidence type="ECO:0000313" key="3">
    <source>
        <dbReference type="Proteomes" id="UP000509626"/>
    </source>
</evidence>
<evidence type="ECO:0000259" key="1">
    <source>
        <dbReference type="PROSITE" id="PS50851"/>
    </source>
</evidence>
<dbReference type="OrthoDB" id="115049at2157"/>
<protein>
    <submittedName>
        <fullName evidence="2">Chemotaxis protein CheW</fullName>
    </submittedName>
</protein>
<dbReference type="SUPFAM" id="SSF50341">
    <property type="entry name" value="CheW-like"/>
    <property type="match status" value="1"/>
</dbReference>
<dbReference type="Proteomes" id="UP000509626">
    <property type="component" value="Chromosome"/>
</dbReference>
<dbReference type="InterPro" id="IPR039315">
    <property type="entry name" value="CheW"/>
</dbReference>
<dbReference type="InterPro" id="IPR036061">
    <property type="entry name" value="CheW-like_dom_sf"/>
</dbReference>
<dbReference type="GO" id="GO:0007165">
    <property type="term" value="P:signal transduction"/>
    <property type="evidence" value="ECO:0007669"/>
    <property type="project" value="InterPro"/>
</dbReference>
<dbReference type="RefSeq" id="WP_179269367.1">
    <property type="nucleotide sequence ID" value="NZ_CP058579.1"/>
</dbReference>
<dbReference type="GO" id="GO:0005829">
    <property type="term" value="C:cytosol"/>
    <property type="evidence" value="ECO:0007669"/>
    <property type="project" value="TreeGrafter"/>
</dbReference>
<evidence type="ECO:0000313" key="2">
    <source>
        <dbReference type="EMBL" id="QLG62782.1"/>
    </source>
</evidence>
<dbReference type="PANTHER" id="PTHR22617:SF23">
    <property type="entry name" value="CHEMOTAXIS PROTEIN CHEW"/>
    <property type="match status" value="1"/>
</dbReference>
<accession>A0A7D5QHI4</accession>
<organism evidence="2 3">
    <name type="scientific">Halorarum salinum</name>
    <dbReference type="NCBI Taxonomy" id="2743089"/>
    <lineage>
        <taxon>Archaea</taxon>
        <taxon>Methanobacteriati</taxon>
        <taxon>Methanobacteriota</taxon>
        <taxon>Stenosarchaea group</taxon>
        <taxon>Halobacteria</taxon>
        <taxon>Halobacteriales</taxon>
        <taxon>Haloferacaceae</taxon>
        <taxon>Halorarum</taxon>
    </lineage>
</organism>
<dbReference type="KEGG" id="halu:HUG12_14020"/>